<evidence type="ECO:0000313" key="2">
    <source>
        <dbReference type="EMBL" id="RAI00960.1"/>
    </source>
</evidence>
<feature type="compositionally biased region" description="Low complexity" evidence="1">
    <location>
        <begin position="88"/>
        <end position="102"/>
    </location>
</feature>
<feature type="compositionally biased region" description="Acidic residues" evidence="1">
    <location>
        <begin position="50"/>
        <end position="60"/>
    </location>
</feature>
<accession>A0A8B2NRM9</accession>
<proteinExistence type="predicted"/>
<feature type="compositionally biased region" description="Low complexity" evidence="1">
    <location>
        <begin position="115"/>
        <end position="124"/>
    </location>
</feature>
<evidence type="ECO:0000256" key="1">
    <source>
        <dbReference type="SAM" id="MobiDB-lite"/>
    </source>
</evidence>
<name>A0A8B2NRM9_9HYPH</name>
<comment type="caution">
    <text evidence="2">The sequence shown here is derived from an EMBL/GenBank/DDBJ whole genome shotgun (WGS) entry which is preliminary data.</text>
</comment>
<dbReference type="Proteomes" id="UP000249590">
    <property type="component" value="Unassembled WGS sequence"/>
</dbReference>
<feature type="region of interest" description="Disordered" evidence="1">
    <location>
        <begin position="1"/>
        <end position="24"/>
    </location>
</feature>
<keyword evidence="3" id="KW-1185">Reference proteome</keyword>
<dbReference type="RefSeq" id="WP_111347465.1">
    <property type="nucleotide sequence ID" value="NZ_QHHQ01000003.1"/>
</dbReference>
<dbReference type="EMBL" id="QHHQ01000003">
    <property type="protein sequence ID" value="RAI00960.1"/>
    <property type="molecule type" value="Genomic_DNA"/>
</dbReference>
<feature type="region of interest" description="Disordered" evidence="1">
    <location>
        <begin position="42"/>
        <end position="124"/>
    </location>
</feature>
<gene>
    <name evidence="2" type="ORF">DLJ53_17175</name>
</gene>
<dbReference type="OrthoDB" id="7677041at2"/>
<evidence type="ECO:0000313" key="3">
    <source>
        <dbReference type="Proteomes" id="UP000249590"/>
    </source>
</evidence>
<protein>
    <submittedName>
        <fullName evidence="2">Uncharacterized protein</fullName>
    </submittedName>
</protein>
<reference evidence="2 3" key="1">
    <citation type="submission" date="2018-05" db="EMBL/GenBank/DDBJ databases">
        <title>Acuticoccus sediminis sp. nov., isolated from deep-sea sediment of Indian Ocean.</title>
        <authorList>
            <person name="Liu X."/>
            <person name="Lai Q."/>
            <person name="Du Y."/>
            <person name="Sun F."/>
            <person name="Zhang X."/>
            <person name="Wang S."/>
            <person name="Shao Z."/>
        </authorList>
    </citation>
    <scope>NUCLEOTIDE SEQUENCE [LARGE SCALE GENOMIC DNA]</scope>
    <source>
        <strain evidence="2 3">PTG4-2</strain>
    </source>
</reference>
<sequence>MRSFADTLPTLRDGGASQPPLPVAREAARFNPVFLRKAASTLAAPRDDAADPVEVDEPDVAEIRRTLLRRQGLEDGPPTDTPAQGPRQALSAAEAALLSAQKAKPETSGPPAAPAAPRGEPRPAAAVVPPFINAGGKGEIISVDRQIAEAVAEARREAEAEKASAVEFARKVERDVAARAVAEARERWCAEEGTAFAARCTEAFDALHQRLADAFARALAPIAETAIRDAAVRRFAAVLDDLVGASATQQAVTVRGPAQFVEALKQASGDSGVAFEVAEGETELAVTVDETTLRTTIGAWAETLARTIGGDDA</sequence>
<dbReference type="AlphaFoldDB" id="A0A8B2NRM9"/>
<organism evidence="2 3">
    <name type="scientific">Acuticoccus sediminis</name>
    <dbReference type="NCBI Taxonomy" id="2184697"/>
    <lineage>
        <taxon>Bacteria</taxon>
        <taxon>Pseudomonadati</taxon>
        <taxon>Pseudomonadota</taxon>
        <taxon>Alphaproteobacteria</taxon>
        <taxon>Hyphomicrobiales</taxon>
        <taxon>Amorphaceae</taxon>
        <taxon>Acuticoccus</taxon>
    </lineage>
</organism>